<keyword evidence="1" id="KW-0175">Coiled coil</keyword>
<accession>A0A812R025</accession>
<dbReference type="Proteomes" id="UP000604046">
    <property type="component" value="Unassembled WGS sequence"/>
</dbReference>
<evidence type="ECO:0000313" key="2">
    <source>
        <dbReference type="EMBL" id="CAE7411823.1"/>
    </source>
</evidence>
<organism evidence="2 3">
    <name type="scientific">Symbiodinium natans</name>
    <dbReference type="NCBI Taxonomy" id="878477"/>
    <lineage>
        <taxon>Eukaryota</taxon>
        <taxon>Sar</taxon>
        <taxon>Alveolata</taxon>
        <taxon>Dinophyceae</taxon>
        <taxon>Suessiales</taxon>
        <taxon>Symbiodiniaceae</taxon>
        <taxon>Symbiodinium</taxon>
    </lineage>
</organism>
<dbReference type="SUPFAM" id="SSF58113">
    <property type="entry name" value="Apolipoprotein A-I"/>
    <property type="match status" value="1"/>
</dbReference>
<proteinExistence type="predicted"/>
<protein>
    <submittedName>
        <fullName evidence="2">Uncharacterized protein</fullName>
    </submittedName>
</protein>
<sequence>MAVVAAELIREVTEADQRFEGLQKKLTAVSEKVDDIEHHMQDKHQQLSEDLQQEVSDLGQEFQASHAELKDNLTGGIGSLAAHIESEHDVLAGKLNQTAGAVSGAKDAAEQLKGSVGELGQSVSSLAGKVGDLQGNTAALKGAVDATADVIADAGSAVRITQTVAQTINAKLRGPESCCSAEDAKNVLIIQSPSASAAKTFDRLGSIVAAKGGNAFKKLLSDVTVEDFKGVSTVIFSPQGAAADSAMRARLVTDWYNYNKCGVLVVLAELATGSDPNDAANLANSVLESLSPSTDLRVSANQLGPDACAADQIEAYGADPFFTAAVSGLMSTSSNEVLGGGRALLNIGSKSIARLDHTDRLLVIGDDDFLNDECYASWTQGHRVYWG</sequence>
<gene>
    <name evidence="2" type="ORF">SNAT2548_LOCUS22401</name>
</gene>
<dbReference type="Gene3D" id="1.20.120.20">
    <property type="entry name" value="Apolipoprotein"/>
    <property type="match status" value="1"/>
</dbReference>
<evidence type="ECO:0000313" key="3">
    <source>
        <dbReference type="Proteomes" id="UP000604046"/>
    </source>
</evidence>
<dbReference type="AlphaFoldDB" id="A0A812R025"/>
<dbReference type="EMBL" id="CAJNDS010002287">
    <property type="protein sequence ID" value="CAE7411823.1"/>
    <property type="molecule type" value="Genomic_DNA"/>
</dbReference>
<reference evidence="2" key="1">
    <citation type="submission" date="2021-02" db="EMBL/GenBank/DDBJ databases">
        <authorList>
            <person name="Dougan E. K."/>
            <person name="Rhodes N."/>
            <person name="Thang M."/>
            <person name="Chan C."/>
        </authorList>
    </citation>
    <scope>NUCLEOTIDE SEQUENCE</scope>
</reference>
<keyword evidence="3" id="KW-1185">Reference proteome</keyword>
<feature type="coiled-coil region" evidence="1">
    <location>
        <begin position="5"/>
        <end position="61"/>
    </location>
</feature>
<comment type="caution">
    <text evidence="2">The sequence shown here is derived from an EMBL/GenBank/DDBJ whole genome shotgun (WGS) entry which is preliminary data.</text>
</comment>
<evidence type="ECO:0000256" key="1">
    <source>
        <dbReference type="SAM" id="Coils"/>
    </source>
</evidence>
<name>A0A812R025_9DINO</name>